<keyword evidence="4" id="KW-0378">Hydrolase</keyword>
<comment type="function">
    <text evidence="2">Lytic polysaccharide monooxygenase (LMPO) that depolymerizes crystalline and amorphous polysaccharides via the oxidation of scissile alpha- or beta-(1-4)-glycosidic bonds, yielding C1 and/or C4 oxidation products. Catalysis by LPMOs requires the reduction of the active-site copper from Cu(II) to Cu(I) by a reducing agent and H(2)O(2) or O(2) as a cosubstrate.</text>
</comment>
<reference evidence="5" key="2">
    <citation type="submission" date="2015-01" db="EMBL/GenBank/DDBJ databases">
        <title>Evolutionary Origins and Diversification of the Mycorrhizal Mutualists.</title>
        <authorList>
            <consortium name="DOE Joint Genome Institute"/>
            <consortium name="Mycorrhizal Genomics Consortium"/>
            <person name="Kohler A."/>
            <person name="Kuo A."/>
            <person name="Nagy L.G."/>
            <person name="Floudas D."/>
            <person name="Copeland A."/>
            <person name="Barry K.W."/>
            <person name="Cichocki N."/>
            <person name="Veneault-Fourrey C."/>
            <person name="LaButti K."/>
            <person name="Lindquist E.A."/>
            <person name="Lipzen A."/>
            <person name="Lundell T."/>
            <person name="Morin E."/>
            <person name="Murat C."/>
            <person name="Riley R."/>
            <person name="Ohm R."/>
            <person name="Sun H."/>
            <person name="Tunlid A."/>
            <person name="Henrissat B."/>
            <person name="Grigoriev I.V."/>
            <person name="Hibbett D.S."/>
            <person name="Martin F."/>
        </authorList>
    </citation>
    <scope>NUCLEOTIDE SEQUENCE [LARGE SCALE GENOMIC DNA]</scope>
    <source>
        <strain evidence="5">MAFF 305830</strain>
    </source>
</reference>
<organism evidence="4 5">
    <name type="scientific">Serendipita vermifera MAFF 305830</name>
    <dbReference type="NCBI Taxonomy" id="933852"/>
    <lineage>
        <taxon>Eukaryota</taxon>
        <taxon>Fungi</taxon>
        <taxon>Dikarya</taxon>
        <taxon>Basidiomycota</taxon>
        <taxon>Agaricomycotina</taxon>
        <taxon>Agaricomycetes</taxon>
        <taxon>Sebacinales</taxon>
        <taxon>Serendipitaceae</taxon>
        <taxon>Serendipita</taxon>
    </lineage>
</organism>
<accession>A0A0C2XLG9</accession>
<evidence type="ECO:0000256" key="1">
    <source>
        <dbReference type="ARBA" id="ARBA00023157"/>
    </source>
</evidence>
<keyword evidence="2" id="KW-0136">Cellulose degradation</keyword>
<dbReference type="GO" id="GO:0030245">
    <property type="term" value="P:cellulose catabolic process"/>
    <property type="evidence" value="ECO:0007669"/>
    <property type="project" value="UniProtKB-UniRule"/>
</dbReference>
<comment type="catalytic activity">
    <reaction evidence="2">
        <text>[(1-&gt;4)-beta-D-glucosyl]n+m + reduced acceptor + O2 = 4-dehydro-beta-D-glucosyl-[(1-&gt;4)-beta-D-glucosyl]n-1 + [(1-&gt;4)-beta-D-glucosyl]m + acceptor + H2O.</text>
        <dbReference type="EC" id="1.14.99.56"/>
    </reaction>
</comment>
<keyword evidence="2" id="KW-0119">Carbohydrate metabolism</keyword>
<reference evidence="4 5" key="1">
    <citation type="submission" date="2014-04" db="EMBL/GenBank/DDBJ databases">
        <authorList>
            <consortium name="DOE Joint Genome Institute"/>
            <person name="Kuo A."/>
            <person name="Zuccaro A."/>
            <person name="Kohler A."/>
            <person name="Nagy L.G."/>
            <person name="Floudas D."/>
            <person name="Copeland A."/>
            <person name="Barry K.W."/>
            <person name="Cichocki N."/>
            <person name="Veneault-Fourrey C."/>
            <person name="LaButti K."/>
            <person name="Lindquist E.A."/>
            <person name="Lipzen A."/>
            <person name="Lundell T."/>
            <person name="Morin E."/>
            <person name="Murat C."/>
            <person name="Sun H."/>
            <person name="Tunlid A."/>
            <person name="Henrissat B."/>
            <person name="Grigoriev I.V."/>
            <person name="Hibbett D.S."/>
            <person name="Martin F."/>
            <person name="Nordberg H.P."/>
            <person name="Cantor M.N."/>
            <person name="Hua S.X."/>
        </authorList>
    </citation>
    <scope>NUCLEOTIDE SEQUENCE [LARGE SCALE GENOMIC DNA]</scope>
    <source>
        <strain evidence="4 5">MAFF 305830</strain>
    </source>
</reference>
<dbReference type="GO" id="GO:0008810">
    <property type="term" value="F:cellulase activity"/>
    <property type="evidence" value="ECO:0007669"/>
    <property type="project" value="UniProtKB-UniRule"/>
</dbReference>
<keyword evidence="1 2" id="KW-1015">Disulfide bond</keyword>
<dbReference type="HOGENOM" id="CLU_031730_4_2_1"/>
<dbReference type="PANTHER" id="PTHR33353:SF11">
    <property type="entry name" value="GLYCOSYLHYDROLASE FAMILY 61-7 PROTEIN"/>
    <property type="match status" value="1"/>
</dbReference>
<dbReference type="Pfam" id="PF03443">
    <property type="entry name" value="AA9"/>
    <property type="match status" value="1"/>
</dbReference>
<name>A0A0C2XLG9_SERVB</name>
<dbReference type="InterPro" id="IPR005103">
    <property type="entry name" value="AA9_LPMO"/>
</dbReference>
<dbReference type="CDD" id="cd21175">
    <property type="entry name" value="LPMO_AA9"/>
    <property type="match status" value="1"/>
</dbReference>
<dbReference type="AlphaFoldDB" id="A0A0C2XLG9"/>
<dbReference type="STRING" id="933852.A0A0C2XLG9"/>
<comment type="subcellular location">
    <subcellularLocation>
        <location evidence="2">Secreted</location>
    </subcellularLocation>
</comment>
<keyword evidence="5" id="KW-1185">Reference proteome</keyword>
<feature type="domain" description="Auxiliary Activity family 9 catalytic" evidence="3">
    <location>
        <begin position="10"/>
        <end position="204"/>
    </location>
</feature>
<comment type="domain">
    <text evidence="2">Has a modular structure: an endo-beta-1,4-glucanase catalytic module at the N-terminus, a linker rich in serines and threonines, and a C-terminal carbohydrate-binding module (CBM).</text>
</comment>
<evidence type="ECO:0000256" key="2">
    <source>
        <dbReference type="RuleBase" id="RU368122"/>
    </source>
</evidence>
<dbReference type="PANTHER" id="PTHR33353">
    <property type="entry name" value="PUTATIVE (AFU_ORTHOLOGUE AFUA_1G12560)-RELATED"/>
    <property type="match status" value="1"/>
</dbReference>
<dbReference type="OrthoDB" id="3496539at2759"/>
<evidence type="ECO:0000313" key="4">
    <source>
        <dbReference type="EMBL" id="KIM29852.1"/>
    </source>
</evidence>
<sequence length="214" mass="22238">MSANKSLDRFQSLILNGVTTTAWQYVRQSNNSNSPITDVTSTNMRCNSGGASGGSTQTATVAAGASVGFALDQAIYHHGVSNAYMTKVSSASTADGSSGWFKIWQSTAKTDGGNTITFPDDNATKFTFSIPRSIPSGDYLLRIEHIALHSAGSSSGAQFYISCAQLTVTGGGSASPATVSIPGVYKASDPGILINIYYPIPKTYVQPGPAVFSG</sequence>
<gene>
    <name evidence="4" type="ORF">M408DRAFT_67454</name>
</gene>
<keyword evidence="2" id="KW-0624">Polysaccharide degradation</keyword>
<evidence type="ECO:0000259" key="3">
    <source>
        <dbReference type="Pfam" id="PF03443"/>
    </source>
</evidence>
<dbReference type="Proteomes" id="UP000054097">
    <property type="component" value="Unassembled WGS sequence"/>
</dbReference>
<dbReference type="EC" id="1.14.99.56" evidence="2"/>
<keyword evidence="2" id="KW-0964">Secreted</keyword>
<dbReference type="EMBL" id="KN824287">
    <property type="protein sequence ID" value="KIM29852.1"/>
    <property type="molecule type" value="Genomic_DNA"/>
</dbReference>
<dbReference type="GO" id="GO:0005576">
    <property type="term" value="C:extracellular region"/>
    <property type="evidence" value="ECO:0007669"/>
    <property type="project" value="UniProtKB-SubCell"/>
</dbReference>
<dbReference type="InterPro" id="IPR049892">
    <property type="entry name" value="AA9"/>
</dbReference>
<evidence type="ECO:0000313" key="5">
    <source>
        <dbReference type="Proteomes" id="UP000054097"/>
    </source>
</evidence>
<proteinExistence type="predicted"/>
<protein>
    <recommendedName>
        <fullName evidence="2">AA9 family lytic polysaccharide monooxygenase</fullName>
        <ecNumber evidence="2">1.14.99.56</ecNumber>
    </recommendedName>
    <alternativeName>
        <fullName evidence="2">Endo-beta-1,4-glucanase</fullName>
    </alternativeName>
    <alternativeName>
        <fullName evidence="2">Glycosyl hydrolase 61 family protein</fullName>
    </alternativeName>
</protein>
<dbReference type="GO" id="GO:0030248">
    <property type="term" value="F:cellulose binding"/>
    <property type="evidence" value="ECO:0007669"/>
    <property type="project" value="UniProtKB-UniRule"/>
</dbReference>
<dbReference type="Gene3D" id="2.70.50.70">
    <property type="match status" value="1"/>
</dbReference>